<evidence type="ECO:0000256" key="5">
    <source>
        <dbReference type="ARBA" id="ARBA00035359"/>
    </source>
</evidence>
<dbReference type="Gene3D" id="2.30.30.790">
    <property type="match status" value="1"/>
</dbReference>
<accession>A0A8J6GVL7</accession>
<dbReference type="PANTHER" id="PTHR15680:SF9">
    <property type="entry name" value="LARGE RIBOSOMAL SUBUNIT PROTEIN BL19M"/>
    <property type="match status" value="1"/>
</dbReference>
<evidence type="ECO:0000256" key="1">
    <source>
        <dbReference type="ARBA" id="ARBA00005781"/>
    </source>
</evidence>
<dbReference type="GO" id="GO:0006412">
    <property type="term" value="P:translation"/>
    <property type="evidence" value="ECO:0007669"/>
    <property type="project" value="InterPro"/>
</dbReference>
<dbReference type="Pfam" id="PF01245">
    <property type="entry name" value="Ribosomal_L19"/>
    <property type="match status" value="1"/>
</dbReference>
<dbReference type="EMBL" id="JAATJU010014700">
    <property type="protein sequence ID" value="KAH0517663.1"/>
    <property type="molecule type" value="Genomic_DNA"/>
</dbReference>
<organism evidence="6 7">
    <name type="scientific">Microtus ochrogaster</name>
    <name type="common">Prairie vole</name>
    <dbReference type="NCBI Taxonomy" id="79684"/>
    <lineage>
        <taxon>Eukaryota</taxon>
        <taxon>Metazoa</taxon>
        <taxon>Chordata</taxon>
        <taxon>Craniata</taxon>
        <taxon>Vertebrata</taxon>
        <taxon>Euteleostomi</taxon>
        <taxon>Mammalia</taxon>
        <taxon>Eutheria</taxon>
        <taxon>Euarchontoglires</taxon>
        <taxon>Glires</taxon>
        <taxon>Rodentia</taxon>
        <taxon>Myomorpha</taxon>
        <taxon>Muroidea</taxon>
        <taxon>Cricetidae</taxon>
        <taxon>Arvicolinae</taxon>
        <taxon>Microtus</taxon>
    </lineage>
</organism>
<reference evidence="6" key="1">
    <citation type="submission" date="2020-03" db="EMBL/GenBank/DDBJ databases">
        <title>Studies in the Genomics of Life Span.</title>
        <authorList>
            <person name="Glass D."/>
        </authorList>
    </citation>
    <scope>NUCLEOTIDE SEQUENCE</scope>
    <source>
        <strain evidence="6">LTLLF</strain>
        <tissue evidence="6">Muscle</tissue>
    </source>
</reference>
<evidence type="ECO:0000256" key="3">
    <source>
        <dbReference type="ARBA" id="ARBA00023274"/>
    </source>
</evidence>
<gene>
    <name evidence="6" type="ORF">LTLLF_119740</name>
</gene>
<dbReference type="GO" id="GO:0005762">
    <property type="term" value="C:mitochondrial large ribosomal subunit"/>
    <property type="evidence" value="ECO:0007669"/>
    <property type="project" value="TreeGrafter"/>
</dbReference>
<proteinExistence type="inferred from homology"/>
<evidence type="ECO:0000313" key="7">
    <source>
        <dbReference type="Proteomes" id="UP000710432"/>
    </source>
</evidence>
<comment type="similarity">
    <text evidence="1">Belongs to the bacterial ribosomal protein bL19 family.</text>
</comment>
<protein>
    <recommendedName>
        <fullName evidence="4">Large ribosomal subunit protein bL19m</fullName>
    </recommendedName>
    <alternativeName>
        <fullName evidence="5">39S ribosomal protein L19, mitochondrial</fullName>
    </alternativeName>
</protein>
<keyword evidence="2 6" id="KW-0689">Ribosomal protein</keyword>
<dbReference type="AlphaFoldDB" id="A0A8J6GVL7"/>
<evidence type="ECO:0000256" key="4">
    <source>
        <dbReference type="ARBA" id="ARBA00035288"/>
    </source>
</evidence>
<name>A0A8J6GVL7_MICOH</name>
<dbReference type="GO" id="GO:0003735">
    <property type="term" value="F:structural constituent of ribosome"/>
    <property type="evidence" value="ECO:0007669"/>
    <property type="project" value="InterPro"/>
</dbReference>
<dbReference type="InterPro" id="IPR001857">
    <property type="entry name" value="Ribosomal_bL19"/>
</dbReference>
<evidence type="ECO:0000256" key="2">
    <source>
        <dbReference type="ARBA" id="ARBA00022980"/>
    </source>
</evidence>
<comment type="caution">
    <text evidence="6">The sequence shown here is derived from an EMBL/GenBank/DDBJ whole genome shotgun (WGS) entry which is preliminary data.</text>
</comment>
<sequence>MAASLAEGCMVSLNLARSFVTARPLFATLASDVFFVCTEPSWLQSTGPSEPSGFKSPLKPVMVDWRQTPEEQRRFLSPEFIPPRGRTNPLKFQLERKDMLDRRKVFHISEYYVRSILRVNTADPYVSGKISQFLGICIQWSGKGLGAPFTLRNTIEGQGMEICFELYNPRIHEIHVVKLEKQLDDSLLYL</sequence>
<evidence type="ECO:0000313" key="6">
    <source>
        <dbReference type="EMBL" id="KAH0517663.1"/>
    </source>
</evidence>
<dbReference type="Proteomes" id="UP000710432">
    <property type="component" value="Unassembled WGS sequence"/>
</dbReference>
<keyword evidence="3" id="KW-0687">Ribonucleoprotein</keyword>
<dbReference type="SUPFAM" id="SSF50104">
    <property type="entry name" value="Translation proteins SH3-like domain"/>
    <property type="match status" value="1"/>
</dbReference>
<dbReference type="PRINTS" id="PR00061">
    <property type="entry name" value="RIBOSOMALL19"/>
</dbReference>
<dbReference type="PANTHER" id="PTHR15680">
    <property type="entry name" value="RIBOSOMAL PROTEIN L19"/>
    <property type="match status" value="1"/>
</dbReference>
<dbReference type="InterPro" id="IPR008991">
    <property type="entry name" value="Translation_prot_SH3-like_sf"/>
</dbReference>
<dbReference type="InterPro" id="IPR038657">
    <property type="entry name" value="Ribosomal_bL19_sf"/>
</dbReference>